<comment type="caution">
    <text evidence="1">The sequence shown here is derived from an EMBL/GenBank/DDBJ whole genome shotgun (WGS) entry which is preliminary data.</text>
</comment>
<dbReference type="Gene3D" id="3.40.50.1820">
    <property type="entry name" value="alpha/beta hydrolase"/>
    <property type="match status" value="1"/>
</dbReference>
<name>A0A443NPS5_9MAGN</name>
<dbReference type="AlphaFoldDB" id="A0A443NPS5"/>
<accession>A0A443NPS5</accession>
<reference evidence="1 2" key="1">
    <citation type="journal article" date="2019" name="Nat. Plants">
        <title>Stout camphor tree genome fills gaps in understanding of flowering plant genome evolution.</title>
        <authorList>
            <person name="Chaw S.M."/>
            <person name="Liu Y.C."/>
            <person name="Wu Y.W."/>
            <person name="Wang H.Y."/>
            <person name="Lin C.I."/>
            <person name="Wu C.S."/>
            <person name="Ke H.M."/>
            <person name="Chang L.Y."/>
            <person name="Hsu C.Y."/>
            <person name="Yang H.T."/>
            <person name="Sudianto E."/>
            <person name="Hsu M.H."/>
            <person name="Wu K.P."/>
            <person name="Wang L.N."/>
            <person name="Leebens-Mack J.H."/>
            <person name="Tsai I.J."/>
        </authorList>
    </citation>
    <scope>NUCLEOTIDE SEQUENCE [LARGE SCALE GENOMIC DNA]</scope>
    <source>
        <strain evidence="2">cv. Chaw 1501</strain>
        <tissue evidence="1">Young leaves</tissue>
    </source>
</reference>
<dbReference type="STRING" id="337451.A0A443NPS5"/>
<proteinExistence type="predicted"/>
<organism evidence="1 2">
    <name type="scientific">Cinnamomum micranthum f. kanehirae</name>
    <dbReference type="NCBI Taxonomy" id="337451"/>
    <lineage>
        <taxon>Eukaryota</taxon>
        <taxon>Viridiplantae</taxon>
        <taxon>Streptophyta</taxon>
        <taxon>Embryophyta</taxon>
        <taxon>Tracheophyta</taxon>
        <taxon>Spermatophyta</taxon>
        <taxon>Magnoliopsida</taxon>
        <taxon>Magnoliidae</taxon>
        <taxon>Laurales</taxon>
        <taxon>Lauraceae</taxon>
        <taxon>Cinnamomum</taxon>
    </lineage>
</organism>
<protein>
    <submittedName>
        <fullName evidence="1">Methylesterase 17-like protein</fullName>
    </submittedName>
</protein>
<dbReference type="Proteomes" id="UP000283530">
    <property type="component" value="Unassembled WGS sequence"/>
</dbReference>
<dbReference type="OrthoDB" id="1263307at2759"/>
<dbReference type="InterPro" id="IPR029058">
    <property type="entry name" value="AB_hydrolase_fold"/>
</dbReference>
<evidence type="ECO:0000313" key="2">
    <source>
        <dbReference type="Proteomes" id="UP000283530"/>
    </source>
</evidence>
<evidence type="ECO:0000313" key="1">
    <source>
        <dbReference type="EMBL" id="RWR80516.1"/>
    </source>
</evidence>
<sequence>MEEGKEVKLAISLRLPSWRNAVLELGVGRKVSCLDLKGAGIDRTDTNTIYKFDEYNQPLINFMSHLPDDEKARLSTFKSIWVSILD</sequence>
<gene>
    <name evidence="1" type="ORF">CKAN_00915900</name>
</gene>
<keyword evidence="2" id="KW-1185">Reference proteome</keyword>
<dbReference type="EMBL" id="QPKB01000003">
    <property type="protein sequence ID" value="RWR80516.1"/>
    <property type="molecule type" value="Genomic_DNA"/>
</dbReference>